<protein>
    <submittedName>
        <fullName evidence="4">Putative 2-hydroxyacid family dehydrogenase</fullName>
    </submittedName>
</protein>
<dbReference type="AlphaFoldDB" id="A0A7U3UWF9"/>
<dbReference type="CDD" id="cd12167">
    <property type="entry name" value="2-Hacid_dh_8"/>
    <property type="match status" value="1"/>
</dbReference>
<organism evidence="4 5">
    <name type="scientific">Actinacidiphila reveromycinica</name>
    <dbReference type="NCBI Taxonomy" id="659352"/>
    <lineage>
        <taxon>Bacteria</taxon>
        <taxon>Bacillati</taxon>
        <taxon>Actinomycetota</taxon>
        <taxon>Actinomycetes</taxon>
        <taxon>Kitasatosporales</taxon>
        <taxon>Streptomycetaceae</taxon>
        <taxon>Actinacidiphila</taxon>
    </lineage>
</organism>
<feature type="domain" description="D-isomer specific 2-hydroxyacid dehydrogenase NAD-binding" evidence="3">
    <location>
        <begin position="122"/>
        <end position="297"/>
    </location>
</feature>
<dbReference type="GO" id="GO:0016618">
    <property type="term" value="F:hydroxypyruvate reductase [NAD(P)H] activity"/>
    <property type="evidence" value="ECO:0007669"/>
    <property type="project" value="TreeGrafter"/>
</dbReference>
<dbReference type="PROSITE" id="PS00670">
    <property type="entry name" value="D_2_HYDROXYACID_DH_2"/>
    <property type="match status" value="1"/>
</dbReference>
<proteinExistence type="predicted"/>
<keyword evidence="2" id="KW-0520">NAD</keyword>
<reference evidence="4 5" key="2">
    <citation type="journal article" date="2011" name="J. Antibiot.">
        <title>Furaquinocins I and J: novel polyketide isoprenoid hybrid compounds from Streptomyces reveromyceticus SN-593.</title>
        <authorList>
            <person name="Panthee S."/>
            <person name="Takahashi S."/>
            <person name="Takagi H."/>
            <person name="Nogawa T."/>
            <person name="Oowada E."/>
            <person name="Uramoto M."/>
            <person name="Osada H."/>
        </authorList>
    </citation>
    <scope>NUCLEOTIDE SEQUENCE [LARGE SCALE GENOMIC DNA]</scope>
    <source>
        <strain evidence="4 5">SN-593</strain>
    </source>
</reference>
<dbReference type="GO" id="GO:0051287">
    <property type="term" value="F:NAD binding"/>
    <property type="evidence" value="ECO:0007669"/>
    <property type="project" value="InterPro"/>
</dbReference>
<dbReference type="Pfam" id="PF02826">
    <property type="entry name" value="2-Hacid_dh_C"/>
    <property type="match status" value="1"/>
</dbReference>
<dbReference type="InterPro" id="IPR029753">
    <property type="entry name" value="D-isomer_DH_CS"/>
</dbReference>
<dbReference type="Proteomes" id="UP000595703">
    <property type="component" value="Chromosome"/>
</dbReference>
<evidence type="ECO:0000256" key="2">
    <source>
        <dbReference type="ARBA" id="ARBA00023027"/>
    </source>
</evidence>
<dbReference type="InterPro" id="IPR050223">
    <property type="entry name" value="D-isomer_2-hydroxyacid_DH"/>
</dbReference>
<evidence type="ECO:0000313" key="5">
    <source>
        <dbReference type="Proteomes" id="UP000595703"/>
    </source>
</evidence>
<dbReference type="KEGG" id="arev:RVR_6754"/>
<reference evidence="4 5" key="1">
    <citation type="journal article" date="2010" name="J. Bacteriol.">
        <title>Biochemical characterization of a novel indole prenyltransferase from Streptomyces sp. SN-593.</title>
        <authorList>
            <person name="Takahashi S."/>
            <person name="Takagi H."/>
            <person name="Toyoda A."/>
            <person name="Uramoto M."/>
            <person name="Nogawa T."/>
            <person name="Ueki M."/>
            <person name="Sakaki Y."/>
            <person name="Osada H."/>
        </authorList>
    </citation>
    <scope>NUCLEOTIDE SEQUENCE [LARGE SCALE GENOMIC DNA]</scope>
    <source>
        <strain evidence="4 5">SN-593</strain>
    </source>
</reference>
<dbReference type="SUPFAM" id="SSF52283">
    <property type="entry name" value="Formate/glycerate dehydrogenase catalytic domain-like"/>
    <property type="match status" value="1"/>
</dbReference>
<keyword evidence="5" id="KW-1185">Reference proteome</keyword>
<dbReference type="Gene3D" id="3.40.50.720">
    <property type="entry name" value="NAD(P)-binding Rossmann-like Domain"/>
    <property type="match status" value="2"/>
</dbReference>
<reference evidence="4 5" key="3">
    <citation type="journal article" date="2011" name="Nat. Chem. Biol.">
        <title>Reveromycin A biosynthesis uses RevG and RevJ for stereospecific spiroacetal formation.</title>
        <authorList>
            <person name="Takahashi S."/>
            <person name="Toyoda A."/>
            <person name="Sekiyama Y."/>
            <person name="Takagi H."/>
            <person name="Nogawa T."/>
            <person name="Uramoto M."/>
            <person name="Suzuki R."/>
            <person name="Koshino H."/>
            <person name="Kumano T."/>
            <person name="Panthee S."/>
            <person name="Dairi T."/>
            <person name="Ishikawa J."/>
            <person name="Ikeda H."/>
            <person name="Sakaki Y."/>
            <person name="Osada H."/>
        </authorList>
    </citation>
    <scope>NUCLEOTIDE SEQUENCE [LARGE SCALE GENOMIC DNA]</scope>
    <source>
        <strain evidence="4 5">SN-593</strain>
    </source>
</reference>
<evidence type="ECO:0000256" key="1">
    <source>
        <dbReference type="ARBA" id="ARBA00023002"/>
    </source>
</evidence>
<dbReference type="PANTHER" id="PTHR10996:SF178">
    <property type="entry name" value="2-HYDROXYACID DEHYDROGENASE YGL185C-RELATED"/>
    <property type="match status" value="1"/>
</dbReference>
<dbReference type="InterPro" id="IPR006140">
    <property type="entry name" value="D-isomer_DH_NAD-bd"/>
</dbReference>
<dbReference type="PANTHER" id="PTHR10996">
    <property type="entry name" value="2-HYDROXYACID DEHYDROGENASE-RELATED"/>
    <property type="match status" value="1"/>
</dbReference>
<dbReference type="EMBL" id="AP018365">
    <property type="protein sequence ID" value="BBA99921.1"/>
    <property type="molecule type" value="Genomic_DNA"/>
</dbReference>
<evidence type="ECO:0000313" key="4">
    <source>
        <dbReference type="EMBL" id="BBA99921.1"/>
    </source>
</evidence>
<dbReference type="GO" id="GO:0030267">
    <property type="term" value="F:glyoxylate reductase (NADPH) activity"/>
    <property type="evidence" value="ECO:0007669"/>
    <property type="project" value="TreeGrafter"/>
</dbReference>
<accession>A0A7U3UWF9</accession>
<sequence length="337" mass="35412">MRSVAVAFAMPDSTFGRVFHGADLAALHAAHTVRLLADRPLDLDGAADTARLAEVEVLVTGWGSPVLDTGRLDRMPRLRAVVHSAGSIRPVVDDAVWERGIAVASSATANAVPVAEYSVAMIVLAAKRALAGADLLRAADGHAVDIEGSWPVVGMHGITVGVVGASRVGRAVIERLRGYDVRVVLADPHIDEDEVARLGVARMELGDLCAASDVVSLHAPLLPSTVGMLDRAAIDRMRPGATLLNTARGGLVDQEALADRLDRGDLAAILDVTEPEVLPPGARLRSTPNTFITPHLAGSQGNELRRLAGNAVRETLAFSLTGTFAEPIAFERSILQA</sequence>
<dbReference type="SUPFAM" id="SSF51735">
    <property type="entry name" value="NAD(P)-binding Rossmann-fold domains"/>
    <property type="match status" value="1"/>
</dbReference>
<name>A0A7U3UWF9_9ACTN</name>
<evidence type="ECO:0000259" key="3">
    <source>
        <dbReference type="Pfam" id="PF02826"/>
    </source>
</evidence>
<reference evidence="4 5" key="4">
    <citation type="journal article" date="2020" name="Sci. Rep.">
        <title>beta-carboline chemical signals induce reveromycin production through a LuxR family regulator in Streptomyces sp. SN-593.</title>
        <authorList>
            <person name="Panthee S."/>
            <person name="Kito N."/>
            <person name="Hayashi T."/>
            <person name="Shimizu T."/>
            <person name="Ishikawa J."/>
            <person name="Hamamoto H."/>
            <person name="Osada H."/>
            <person name="Takahashi S."/>
        </authorList>
    </citation>
    <scope>NUCLEOTIDE SEQUENCE [LARGE SCALE GENOMIC DNA]</scope>
    <source>
        <strain evidence="4 5">SN-593</strain>
    </source>
</reference>
<keyword evidence="1" id="KW-0560">Oxidoreductase</keyword>
<dbReference type="GO" id="GO:0005829">
    <property type="term" value="C:cytosol"/>
    <property type="evidence" value="ECO:0007669"/>
    <property type="project" value="TreeGrafter"/>
</dbReference>
<gene>
    <name evidence="4" type="ORF">RVR_6754</name>
</gene>
<dbReference type="InterPro" id="IPR036291">
    <property type="entry name" value="NAD(P)-bd_dom_sf"/>
</dbReference>